<dbReference type="EMBL" id="BMGP01000011">
    <property type="protein sequence ID" value="GGF41952.1"/>
    <property type="molecule type" value="Genomic_DNA"/>
</dbReference>
<evidence type="ECO:0000259" key="2">
    <source>
        <dbReference type="SMART" id="SM00939"/>
    </source>
</evidence>
<feature type="domain" description="Xaa-Pro dipeptidyl-peptidase C-terminal" evidence="2">
    <location>
        <begin position="307"/>
        <end position="547"/>
    </location>
</feature>
<dbReference type="Pfam" id="PF02129">
    <property type="entry name" value="Peptidase_S15"/>
    <property type="match status" value="1"/>
</dbReference>
<proteinExistence type="predicted"/>
<dbReference type="SUPFAM" id="SSF49785">
    <property type="entry name" value="Galactose-binding domain-like"/>
    <property type="match status" value="1"/>
</dbReference>
<dbReference type="Pfam" id="PF08530">
    <property type="entry name" value="PepX_C"/>
    <property type="match status" value="1"/>
</dbReference>
<dbReference type="SMART" id="SM00939">
    <property type="entry name" value="PepX_C"/>
    <property type="match status" value="1"/>
</dbReference>
<organism evidence="3 4">
    <name type="scientific">Subtercola lobariae</name>
    <dbReference type="NCBI Taxonomy" id="1588641"/>
    <lineage>
        <taxon>Bacteria</taxon>
        <taxon>Bacillati</taxon>
        <taxon>Actinomycetota</taxon>
        <taxon>Actinomycetes</taxon>
        <taxon>Micrococcales</taxon>
        <taxon>Microbacteriaceae</taxon>
        <taxon>Subtercola</taxon>
    </lineage>
</organism>
<dbReference type="Gene3D" id="2.60.120.260">
    <property type="entry name" value="Galactose-binding domain-like"/>
    <property type="match status" value="1"/>
</dbReference>
<dbReference type="Gene3D" id="3.40.50.1820">
    <property type="entry name" value="alpha/beta hydrolase"/>
    <property type="match status" value="1"/>
</dbReference>
<sequence>MFPDQRIGVDEGISLSADVYTPKAPGRYPAVLSFTAYNTERLTAGIPSGSNEIGSPSVFTDRGYGRVIISRRGMGRSDGDTGMFLSDRDVDDYEKAIAWAAIQPWCNGDVVLFGTSYFGMTQLQVALRNPPALKAFFANEICTDYFRHLVQFGGVPALHFLNIWMGSNFTQEQFDSRMGSDQRALISQLLNGPLRPMVERMLPRRVDGMFEKFMSATPIEDVRKIYANWLFDGKSRDTTTIPLGPAGTLEQIKVPFVTVENLGYFNLHQFGSYELFEKACTPADNKWLILAQPTYDLPVFSWQGEALAFFDHLLYGTENGYSQQAAVRYWVEGAERFEEAATFPPARAKTIRLELESAGADTAVHRLVPGGAAEGSNSWAAVPIGLPVLGGLEDVANPTLAFELLVTEEMLLAGAVTAHLRFSCNEIDSYVVARLSRVDTAGERHHLSLGALRPAGRTVDLGAGSAVEIAVNSGDRRPLVPGRPVDLRFSLTPAPTLLLVGDRLRLDVASRTDLLRKGVGEGFAHFDLPVPPYLSRNTLHFGGGSWIEVDRN</sequence>
<dbReference type="InterPro" id="IPR000383">
    <property type="entry name" value="Xaa-Pro-like_dom"/>
</dbReference>
<dbReference type="NCBIfam" id="TIGR00976">
    <property type="entry name" value="CocE_NonD"/>
    <property type="match status" value="1"/>
</dbReference>
<evidence type="ECO:0000313" key="3">
    <source>
        <dbReference type="EMBL" id="GGF41952.1"/>
    </source>
</evidence>
<comment type="caution">
    <text evidence="3">The sequence shown here is derived from an EMBL/GenBank/DDBJ whole genome shotgun (WGS) entry which is preliminary data.</text>
</comment>
<dbReference type="InterPro" id="IPR013736">
    <property type="entry name" value="Xaa-Pro_dipept_C"/>
</dbReference>
<gene>
    <name evidence="3" type="ORF">GCM10011399_38250</name>
</gene>
<keyword evidence="4" id="KW-1185">Reference proteome</keyword>
<accession>A0A917BHY6</accession>
<evidence type="ECO:0000313" key="4">
    <source>
        <dbReference type="Proteomes" id="UP000598775"/>
    </source>
</evidence>
<dbReference type="SUPFAM" id="SSF53474">
    <property type="entry name" value="alpha/beta-Hydrolases"/>
    <property type="match status" value="1"/>
</dbReference>
<dbReference type="Proteomes" id="UP000598775">
    <property type="component" value="Unassembled WGS sequence"/>
</dbReference>
<keyword evidence="1" id="KW-0378">Hydrolase</keyword>
<dbReference type="GO" id="GO:0008239">
    <property type="term" value="F:dipeptidyl-peptidase activity"/>
    <property type="evidence" value="ECO:0007669"/>
    <property type="project" value="InterPro"/>
</dbReference>
<name>A0A917BHY6_9MICO</name>
<dbReference type="InterPro" id="IPR005674">
    <property type="entry name" value="CocE/Ser_esterase"/>
</dbReference>
<dbReference type="Gene3D" id="1.10.3020.10">
    <property type="entry name" value="alpha-amino acid ester hydrolase ( Helical cap domain)"/>
    <property type="match status" value="1"/>
</dbReference>
<reference evidence="3 4" key="1">
    <citation type="journal article" date="2014" name="Int. J. Syst. Evol. Microbiol.">
        <title>Complete genome sequence of Corynebacterium casei LMG S-19264T (=DSM 44701T), isolated from a smear-ripened cheese.</title>
        <authorList>
            <consortium name="US DOE Joint Genome Institute (JGI-PGF)"/>
            <person name="Walter F."/>
            <person name="Albersmeier A."/>
            <person name="Kalinowski J."/>
            <person name="Ruckert C."/>
        </authorList>
    </citation>
    <scope>NUCLEOTIDE SEQUENCE [LARGE SCALE GENOMIC DNA]</scope>
    <source>
        <strain evidence="3 4">CGMCC 1.12976</strain>
    </source>
</reference>
<dbReference type="InterPro" id="IPR008979">
    <property type="entry name" value="Galactose-bd-like_sf"/>
</dbReference>
<protein>
    <recommendedName>
        <fullName evidence="2">Xaa-Pro dipeptidyl-peptidase C-terminal domain-containing protein</fullName>
    </recommendedName>
</protein>
<dbReference type="AlphaFoldDB" id="A0A917BHY6"/>
<dbReference type="InterPro" id="IPR029058">
    <property type="entry name" value="AB_hydrolase_fold"/>
</dbReference>
<evidence type="ECO:0000256" key="1">
    <source>
        <dbReference type="ARBA" id="ARBA00022801"/>
    </source>
</evidence>